<dbReference type="OrthoDB" id="4462029at2"/>
<evidence type="ECO:0000256" key="8">
    <source>
        <dbReference type="SAM" id="Phobius"/>
    </source>
</evidence>
<gene>
    <name evidence="10" type="ORF">EOE18_00815</name>
</gene>
<dbReference type="EMBL" id="SACO01000001">
    <property type="protein sequence ID" value="RVU07954.1"/>
    <property type="molecule type" value="Genomic_DNA"/>
</dbReference>
<keyword evidence="11" id="KW-1185">Reference proteome</keyword>
<evidence type="ECO:0000256" key="6">
    <source>
        <dbReference type="ARBA" id="ARBA00022989"/>
    </source>
</evidence>
<reference evidence="10 11" key="1">
    <citation type="submission" date="2019-01" db="EMBL/GenBank/DDBJ databases">
        <authorList>
            <person name="Chen W.-M."/>
        </authorList>
    </citation>
    <scope>NUCLEOTIDE SEQUENCE [LARGE SCALE GENOMIC DNA]</scope>
    <source>
        <strain evidence="10 11">FSY-9</strain>
    </source>
</reference>
<keyword evidence="7 8" id="KW-0472">Membrane</keyword>
<name>A0A3S2YBM2_9SPHN</name>
<comment type="pathway">
    <text evidence="3">One-carbon metabolism; methylamine degradation.</text>
</comment>
<evidence type="ECO:0000256" key="7">
    <source>
        <dbReference type="ARBA" id="ARBA00023136"/>
    </source>
</evidence>
<comment type="subcellular location">
    <subcellularLocation>
        <location evidence="2">Membrane</location>
        <topology evidence="2">Multi-pass membrane protein</topology>
    </subcellularLocation>
</comment>
<evidence type="ECO:0000313" key="10">
    <source>
        <dbReference type="EMBL" id="RVU07954.1"/>
    </source>
</evidence>
<evidence type="ECO:0000313" key="11">
    <source>
        <dbReference type="Proteomes" id="UP000282837"/>
    </source>
</evidence>
<dbReference type="AlphaFoldDB" id="A0A3S2YBM2"/>
<dbReference type="GO" id="GO:0016020">
    <property type="term" value="C:membrane"/>
    <property type="evidence" value="ECO:0007669"/>
    <property type="project" value="UniProtKB-SubCell"/>
</dbReference>
<dbReference type="InterPro" id="IPR009908">
    <property type="entry name" value="Methylamine_util_MauE"/>
</dbReference>
<evidence type="ECO:0000256" key="1">
    <source>
        <dbReference type="ARBA" id="ARBA00003475"/>
    </source>
</evidence>
<sequence length="194" mass="19240">MALAALAIGLVSGAGALGNGLVLAGAGLGKLRHRALLSGVVGNYRLLPDALVGPVALTLPWVELGLGAALVAVPFTGGVWTQVAGAAGAGLLLVFALAMGINLARGRGAIDCGCGRSELRQPLSRALVARNLVLAAPLLLVAAGGARVPLQGFDLVSLVVGGVAIALSYHLFNALVALRASPLAATLLPARRQG</sequence>
<evidence type="ECO:0000259" key="9">
    <source>
        <dbReference type="Pfam" id="PF07291"/>
    </source>
</evidence>
<dbReference type="UniPathway" id="UPA00895"/>
<evidence type="ECO:0000256" key="4">
    <source>
        <dbReference type="ARBA" id="ARBA00019078"/>
    </source>
</evidence>
<keyword evidence="6 8" id="KW-1133">Transmembrane helix</keyword>
<proteinExistence type="predicted"/>
<comment type="caution">
    <text evidence="10">The sequence shown here is derived from an EMBL/GenBank/DDBJ whole genome shotgun (WGS) entry which is preliminary data.</text>
</comment>
<feature type="transmembrane region" description="Helical" evidence="8">
    <location>
        <begin position="83"/>
        <end position="104"/>
    </location>
</feature>
<evidence type="ECO:0000256" key="3">
    <source>
        <dbReference type="ARBA" id="ARBA00004856"/>
    </source>
</evidence>
<keyword evidence="5 8" id="KW-0812">Transmembrane</keyword>
<organism evidence="10 11">
    <name type="scientific">Novosphingobium umbonatum</name>
    <dbReference type="NCBI Taxonomy" id="1908524"/>
    <lineage>
        <taxon>Bacteria</taxon>
        <taxon>Pseudomonadati</taxon>
        <taxon>Pseudomonadota</taxon>
        <taxon>Alphaproteobacteria</taxon>
        <taxon>Sphingomonadales</taxon>
        <taxon>Sphingomonadaceae</taxon>
        <taxon>Novosphingobium</taxon>
    </lineage>
</organism>
<comment type="function">
    <text evidence="1">May be specifically involved in the processing, transport, and/or maturation of the MADH beta-subunit.</text>
</comment>
<protein>
    <recommendedName>
        <fullName evidence="4">Methylamine utilization protein MauE</fullName>
    </recommendedName>
</protein>
<dbReference type="GO" id="GO:0030416">
    <property type="term" value="P:methylamine metabolic process"/>
    <property type="evidence" value="ECO:0007669"/>
    <property type="project" value="InterPro"/>
</dbReference>
<feature type="domain" description="Methylamine utilisation protein MauE" evidence="9">
    <location>
        <begin position="16"/>
        <end position="142"/>
    </location>
</feature>
<dbReference type="Proteomes" id="UP000282837">
    <property type="component" value="Unassembled WGS sequence"/>
</dbReference>
<feature type="transmembrane region" description="Helical" evidence="8">
    <location>
        <begin position="125"/>
        <end position="143"/>
    </location>
</feature>
<dbReference type="Pfam" id="PF07291">
    <property type="entry name" value="MauE"/>
    <property type="match status" value="1"/>
</dbReference>
<evidence type="ECO:0000256" key="2">
    <source>
        <dbReference type="ARBA" id="ARBA00004141"/>
    </source>
</evidence>
<evidence type="ECO:0000256" key="5">
    <source>
        <dbReference type="ARBA" id="ARBA00022692"/>
    </source>
</evidence>
<feature type="transmembrane region" description="Helical" evidence="8">
    <location>
        <begin position="155"/>
        <end position="178"/>
    </location>
</feature>
<accession>A0A3S2YBM2</accession>